<organism evidence="1 2">
    <name type="scientific">Naegleria lovaniensis</name>
    <name type="common">Amoeba</name>
    <dbReference type="NCBI Taxonomy" id="51637"/>
    <lineage>
        <taxon>Eukaryota</taxon>
        <taxon>Discoba</taxon>
        <taxon>Heterolobosea</taxon>
        <taxon>Tetramitia</taxon>
        <taxon>Eutetramitia</taxon>
        <taxon>Vahlkampfiidae</taxon>
        <taxon>Naegleria</taxon>
    </lineage>
</organism>
<reference evidence="1 2" key="1">
    <citation type="journal article" date="2018" name="BMC Genomics">
        <title>The genome of Naegleria lovaniensis, the basis for a comparative approach to unravel pathogenicity factors of the human pathogenic amoeba N. fowleri.</title>
        <authorList>
            <person name="Liechti N."/>
            <person name="Schurch N."/>
            <person name="Bruggmann R."/>
            <person name="Wittwer M."/>
        </authorList>
    </citation>
    <scope>NUCLEOTIDE SEQUENCE [LARGE SCALE GENOMIC DNA]</scope>
    <source>
        <strain evidence="1 2">ATCC 30569</strain>
    </source>
</reference>
<dbReference type="GeneID" id="68106837"/>
<evidence type="ECO:0008006" key="3">
    <source>
        <dbReference type="Google" id="ProtNLM"/>
    </source>
</evidence>
<gene>
    <name evidence="1" type="ORF">C9374_014384</name>
</gene>
<name>A0AA88H0E4_NAELO</name>
<proteinExistence type="predicted"/>
<accession>A0AA88H0E4</accession>
<evidence type="ECO:0000313" key="1">
    <source>
        <dbReference type="EMBL" id="KAG2388984.1"/>
    </source>
</evidence>
<dbReference type="AlphaFoldDB" id="A0AA88H0E4"/>
<keyword evidence="2" id="KW-1185">Reference proteome</keyword>
<protein>
    <recommendedName>
        <fullName evidence="3">SAM domain-containing protein</fullName>
    </recommendedName>
</protein>
<comment type="caution">
    <text evidence="1">The sequence shown here is derived from an EMBL/GenBank/DDBJ whole genome shotgun (WGS) entry which is preliminary data.</text>
</comment>
<sequence>MLSPNNTPALSTPPLLNKKPIKDWNTDDVIEFFKHHQFSEPLIECLKSHSCIGNQLIGDCVLNDLMNIGLDSNDAKKACELLQEFEKSLNTSFALDQAASCQAVDASSFNDTSFLPDDPEKFAWLQNLVVDYESYEKITSLSYTEWSHEDLALFLKANNFPLDIIYNIYNSGCDGTVELELLQDIVNSDIAKSVYHRMTQTVPSPVMSSDIELTSIKNDLIGIFGKDSKQGSRPKVDDSKLWKEEEMISKHSERIRFIKQKLTCLKLNEEELKQVSQNLVFPQRFLHKFLNPKRLPLSQQSTQPPSEPFMKVKLVIMKQSHPSIIRQIQAFPDELKNKVTKEMLQLAIMVGPWFLEWTDLSIAMVRTKPSCTPLATIELGTVQGLDNMKTAIRKVATLCTYWNASKNYNLHRYNTHSFCYCILKEMRVPFALPNHAFLSMMENNGFCELKYIWNDLSLTQQLRESNEISWDLKNELFKGNSVTFHSRELLWEFVASIQKIQPNYFNDSERKMDLQILTGFDRLFWVSESKSPMGEQLREERIRKEYHSPLLKNNQVHAKKIHRNVFNVDFRVEEFKVVDQPYETILVGDEIREYQSLKRK</sequence>
<dbReference type="Proteomes" id="UP000816034">
    <property type="component" value="Unassembled WGS sequence"/>
</dbReference>
<dbReference type="RefSeq" id="XP_044552976.1">
    <property type="nucleotide sequence ID" value="XM_044690365.1"/>
</dbReference>
<evidence type="ECO:0000313" key="2">
    <source>
        <dbReference type="Proteomes" id="UP000816034"/>
    </source>
</evidence>
<dbReference type="EMBL" id="PYSW02000008">
    <property type="protein sequence ID" value="KAG2388984.1"/>
    <property type="molecule type" value="Genomic_DNA"/>
</dbReference>